<feature type="active site" evidence="15">
    <location>
        <position position="87"/>
    </location>
</feature>
<dbReference type="InterPro" id="IPR033697">
    <property type="entry name" value="Ribonuclease_T2_eukaryotic"/>
</dbReference>
<dbReference type="GO" id="GO:0033897">
    <property type="term" value="F:ribonuclease T2 activity"/>
    <property type="evidence" value="ECO:0007669"/>
    <property type="project" value="UniProtKB-EC"/>
</dbReference>
<evidence type="ECO:0000256" key="9">
    <source>
        <dbReference type="ARBA" id="ARBA00022801"/>
    </source>
</evidence>
<dbReference type="InterPro" id="IPR001568">
    <property type="entry name" value="RNase_T2-like"/>
</dbReference>
<evidence type="ECO:0000256" key="11">
    <source>
        <dbReference type="ARBA" id="ARBA00023180"/>
    </source>
</evidence>
<evidence type="ECO:0000256" key="13">
    <source>
        <dbReference type="ARBA" id="ARBA00025494"/>
    </source>
</evidence>
<dbReference type="PANTHER" id="PTHR11240">
    <property type="entry name" value="RIBONUCLEASE T2"/>
    <property type="match status" value="1"/>
</dbReference>
<evidence type="ECO:0000313" key="20">
    <source>
        <dbReference type="EMBL" id="KIY73499.1"/>
    </source>
</evidence>
<keyword evidence="21" id="KW-1185">Reference proteome</keyword>
<evidence type="ECO:0000256" key="3">
    <source>
        <dbReference type="ARBA" id="ARBA00007469"/>
    </source>
</evidence>
<feature type="active site" evidence="15">
    <location>
        <position position="145"/>
    </location>
</feature>
<keyword evidence="9" id="KW-0378">Hydrolase</keyword>
<dbReference type="PROSITE" id="PS00530">
    <property type="entry name" value="RNASE_T2_1"/>
    <property type="match status" value="1"/>
</dbReference>
<dbReference type="PANTHER" id="PTHR11240:SF22">
    <property type="entry name" value="RIBONUCLEASE T2"/>
    <property type="match status" value="1"/>
</dbReference>
<protein>
    <recommendedName>
        <fullName evidence="14">Ribonuclease T2-like</fullName>
        <ecNumber evidence="4">4.6.1.19</ecNumber>
    </recommendedName>
</protein>
<evidence type="ECO:0000259" key="19">
    <source>
        <dbReference type="Pfam" id="PF25488"/>
    </source>
</evidence>
<feature type="active site" evidence="15">
    <location>
        <position position="149"/>
    </location>
</feature>
<gene>
    <name evidence="20" type="ORF">CYLTODRAFT_342134</name>
</gene>
<dbReference type="InterPro" id="IPR018188">
    <property type="entry name" value="RNase_T2_His_AS_1"/>
</dbReference>
<sequence length="401" mass="41856">MFSLLPIVSLVATLANAKPFLAASRTMNLMDRTLNANSGCGTSGGTSCASSTTNGTCCLEAPGGLLAQTQFWDFDPATGPADSWTIHGLWPDHCDGTYDQSCDSSRQYTDIAGILSDNGASDVLSDMKTYWKDYNGDDASFWAHEWGKHGTCMSTLELDCFGSNAEQGVDATAYFTSTVNLFKSYTTYEWLAKHDITPSSSGTHKLSDILSALKTESGVTPAIDCESNSLNQIYWYFNLKGSAIDGKFVAIDAPKAGSCPSSGIKYPPKSGSSSTTTTSDGSLPAKATIVALQNGQSIGGLISKGVVSTQTLATFTLSGSKNSFTMTSSKGSCGVSSGELSCGSSVSSSTFSAVTDGSNLLLAIDGETKFSSDGTPSGSTAYEVYSGSDHSDVYTLSIKSK</sequence>
<evidence type="ECO:0000256" key="5">
    <source>
        <dbReference type="ARBA" id="ARBA00022490"/>
    </source>
</evidence>
<dbReference type="EC" id="4.6.1.19" evidence="4"/>
<dbReference type="SUPFAM" id="SSF55895">
    <property type="entry name" value="Ribonuclease Rh-like"/>
    <property type="match status" value="1"/>
</dbReference>
<dbReference type="Pfam" id="PF00445">
    <property type="entry name" value="Ribonuclease_T2"/>
    <property type="match status" value="1"/>
</dbReference>
<dbReference type="InterPro" id="IPR057328">
    <property type="entry name" value="RNaseT2L_C"/>
</dbReference>
<evidence type="ECO:0000313" key="21">
    <source>
        <dbReference type="Proteomes" id="UP000054007"/>
    </source>
</evidence>
<evidence type="ECO:0000256" key="17">
    <source>
        <dbReference type="SAM" id="MobiDB-lite"/>
    </source>
</evidence>
<evidence type="ECO:0000256" key="1">
    <source>
        <dbReference type="ARBA" id="ARBA00004410"/>
    </source>
</evidence>
<dbReference type="GO" id="GO:0003723">
    <property type="term" value="F:RNA binding"/>
    <property type="evidence" value="ECO:0007669"/>
    <property type="project" value="InterPro"/>
</dbReference>
<keyword evidence="7" id="KW-0540">Nuclease</keyword>
<comment type="function">
    <text evidence="13">Rnase which modulates cell survival under stress conditions. Released from the vacuole to the cytoplasm during stress to promote tRNA and rRNA cleavage and to activate separately a downstream pathway that promotes cell death. Involved in cell size, vacuolar morphology and growth at high temperatures and high salt concentration.</text>
</comment>
<reference evidence="20 21" key="1">
    <citation type="journal article" date="2015" name="Fungal Genet. Biol.">
        <title>Evolution of novel wood decay mechanisms in Agaricales revealed by the genome sequences of Fistulina hepatica and Cylindrobasidium torrendii.</title>
        <authorList>
            <person name="Floudas D."/>
            <person name="Held B.W."/>
            <person name="Riley R."/>
            <person name="Nagy L.G."/>
            <person name="Koehler G."/>
            <person name="Ransdell A.S."/>
            <person name="Younus H."/>
            <person name="Chow J."/>
            <person name="Chiniquy J."/>
            <person name="Lipzen A."/>
            <person name="Tritt A."/>
            <person name="Sun H."/>
            <person name="Haridas S."/>
            <person name="LaButti K."/>
            <person name="Ohm R.A."/>
            <person name="Kues U."/>
            <person name="Blanchette R.A."/>
            <person name="Grigoriev I.V."/>
            <person name="Minto R.E."/>
            <person name="Hibbett D.S."/>
        </authorList>
    </citation>
    <scope>NUCLEOTIDE SEQUENCE [LARGE SCALE GENOMIC DNA]</scope>
    <source>
        <strain evidence="20 21">FP15055 ss-10</strain>
    </source>
</reference>
<evidence type="ECO:0000256" key="12">
    <source>
        <dbReference type="ARBA" id="ARBA00023239"/>
    </source>
</evidence>
<keyword evidence="5" id="KW-0963">Cytoplasm</keyword>
<name>A0A0D7BTJ6_9AGAR</name>
<keyword evidence="10" id="KW-1015">Disulfide bond</keyword>
<dbReference type="STRING" id="1314674.A0A0D7BTJ6"/>
<dbReference type="Pfam" id="PF25488">
    <property type="entry name" value="RNaseT2L_C"/>
    <property type="match status" value="1"/>
</dbReference>
<feature type="signal peptide" evidence="18">
    <location>
        <begin position="1"/>
        <end position="17"/>
    </location>
</feature>
<dbReference type="FunFam" id="3.90.730.10:FF:000004">
    <property type="entry name" value="Ribonuclease T2-like"/>
    <property type="match status" value="1"/>
</dbReference>
<feature type="chain" id="PRO_5002317755" description="Ribonuclease T2-like" evidence="18">
    <location>
        <begin position="18"/>
        <end position="401"/>
    </location>
</feature>
<dbReference type="GO" id="GO:0006401">
    <property type="term" value="P:RNA catabolic process"/>
    <property type="evidence" value="ECO:0007669"/>
    <property type="project" value="TreeGrafter"/>
</dbReference>
<proteinExistence type="inferred from homology"/>
<comment type="subcellular location">
    <subcellularLocation>
        <location evidence="2">Cytoplasm</location>
    </subcellularLocation>
    <subcellularLocation>
        <location evidence="1">Vacuole lumen</location>
    </subcellularLocation>
</comment>
<evidence type="ECO:0000256" key="18">
    <source>
        <dbReference type="SAM" id="SignalP"/>
    </source>
</evidence>
<dbReference type="InterPro" id="IPR033130">
    <property type="entry name" value="RNase_T2_His_AS_2"/>
</dbReference>
<dbReference type="Gene3D" id="3.90.730.10">
    <property type="entry name" value="Ribonuclease T2-like"/>
    <property type="match status" value="1"/>
</dbReference>
<feature type="compositionally biased region" description="Low complexity" evidence="17">
    <location>
        <begin position="270"/>
        <end position="281"/>
    </location>
</feature>
<dbReference type="Proteomes" id="UP000054007">
    <property type="component" value="Unassembled WGS sequence"/>
</dbReference>
<evidence type="ECO:0000256" key="16">
    <source>
        <dbReference type="RuleBase" id="RU004328"/>
    </source>
</evidence>
<evidence type="ECO:0000256" key="6">
    <source>
        <dbReference type="ARBA" id="ARBA00022554"/>
    </source>
</evidence>
<dbReference type="InterPro" id="IPR036430">
    <property type="entry name" value="RNase_T2-like_sf"/>
</dbReference>
<dbReference type="AlphaFoldDB" id="A0A0D7BTJ6"/>
<keyword evidence="11" id="KW-0325">Glycoprotein</keyword>
<evidence type="ECO:0000256" key="8">
    <source>
        <dbReference type="ARBA" id="ARBA00022729"/>
    </source>
</evidence>
<dbReference type="GO" id="GO:0005576">
    <property type="term" value="C:extracellular region"/>
    <property type="evidence" value="ECO:0007669"/>
    <property type="project" value="TreeGrafter"/>
</dbReference>
<evidence type="ECO:0000256" key="2">
    <source>
        <dbReference type="ARBA" id="ARBA00004496"/>
    </source>
</evidence>
<dbReference type="EMBL" id="KN880435">
    <property type="protein sequence ID" value="KIY73499.1"/>
    <property type="molecule type" value="Genomic_DNA"/>
</dbReference>
<evidence type="ECO:0000256" key="14">
    <source>
        <dbReference type="ARBA" id="ARBA00071169"/>
    </source>
</evidence>
<dbReference type="CDD" id="cd01061">
    <property type="entry name" value="RNase_T2_euk"/>
    <property type="match status" value="1"/>
</dbReference>
<evidence type="ECO:0000256" key="4">
    <source>
        <dbReference type="ARBA" id="ARBA00012571"/>
    </source>
</evidence>
<keyword evidence="6" id="KW-0926">Vacuole</keyword>
<organism evidence="20 21">
    <name type="scientific">Cylindrobasidium torrendii FP15055 ss-10</name>
    <dbReference type="NCBI Taxonomy" id="1314674"/>
    <lineage>
        <taxon>Eukaryota</taxon>
        <taxon>Fungi</taxon>
        <taxon>Dikarya</taxon>
        <taxon>Basidiomycota</taxon>
        <taxon>Agaricomycotina</taxon>
        <taxon>Agaricomycetes</taxon>
        <taxon>Agaricomycetidae</taxon>
        <taxon>Agaricales</taxon>
        <taxon>Marasmiineae</taxon>
        <taxon>Physalacriaceae</taxon>
        <taxon>Cylindrobasidium</taxon>
    </lineage>
</organism>
<dbReference type="GO" id="GO:0005775">
    <property type="term" value="C:vacuolar lumen"/>
    <property type="evidence" value="ECO:0007669"/>
    <property type="project" value="UniProtKB-SubCell"/>
</dbReference>
<evidence type="ECO:0000256" key="15">
    <source>
        <dbReference type="PIRSR" id="PIRSR633697-1"/>
    </source>
</evidence>
<comment type="similarity">
    <text evidence="3 16">Belongs to the RNase T2 family.</text>
</comment>
<evidence type="ECO:0000256" key="7">
    <source>
        <dbReference type="ARBA" id="ARBA00022722"/>
    </source>
</evidence>
<feature type="region of interest" description="Disordered" evidence="17">
    <location>
        <begin position="262"/>
        <end position="281"/>
    </location>
</feature>
<keyword evidence="8 18" id="KW-0732">Signal</keyword>
<dbReference type="GO" id="GO:0016787">
    <property type="term" value="F:hydrolase activity"/>
    <property type="evidence" value="ECO:0007669"/>
    <property type="project" value="UniProtKB-KW"/>
</dbReference>
<accession>A0A0D7BTJ6</accession>
<evidence type="ECO:0000256" key="10">
    <source>
        <dbReference type="ARBA" id="ARBA00023157"/>
    </source>
</evidence>
<dbReference type="PROSITE" id="PS00531">
    <property type="entry name" value="RNASE_T2_2"/>
    <property type="match status" value="1"/>
</dbReference>
<feature type="domain" description="RNase T2-like C-terminal" evidence="19">
    <location>
        <begin position="283"/>
        <end position="395"/>
    </location>
</feature>
<keyword evidence="12" id="KW-0456">Lyase</keyword>
<dbReference type="OrthoDB" id="435754at2759"/>